<evidence type="ECO:0000256" key="1">
    <source>
        <dbReference type="ARBA" id="ARBA00022448"/>
    </source>
</evidence>
<dbReference type="PANTHER" id="PTHR24220">
    <property type="entry name" value="IMPORT ATP-BINDING PROTEIN"/>
    <property type="match status" value="1"/>
</dbReference>
<dbReference type="EMBL" id="JAZDRO010000003">
    <property type="protein sequence ID" value="MEE2566851.1"/>
    <property type="molecule type" value="Genomic_DNA"/>
</dbReference>
<reference evidence="5 6" key="1">
    <citation type="submission" date="2024-01" db="EMBL/GenBank/DDBJ databases">
        <title>Hyphobacterium bacterium isolated from marine sediment.</title>
        <authorList>
            <person name="Zhao S."/>
        </authorList>
    </citation>
    <scope>NUCLEOTIDE SEQUENCE [LARGE SCALE GENOMIC DNA]</scope>
    <source>
        <strain evidence="5 6">Y60-23</strain>
    </source>
</reference>
<evidence type="ECO:0000313" key="6">
    <source>
        <dbReference type="Proteomes" id="UP001310692"/>
    </source>
</evidence>
<dbReference type="Gene3D" id="3.40.50.300">
    <property type="entry name" value="P-loop containing nucleotide triphosphate hydrolases"/>
    <property type="match status" value="1"/>
</dbReference>
<dbReference type="InterPro" id="IPR015854">
    <property type="entry name" value="ABC_transpr_LolD-like"/>
</dbReference>
<dbReference type="RefSeq" id="WP_330196402.1">
    <property type="nucleotide sequence ID" value="NZ_JAZDRO010000003.1"/>
</dbReference>
<dbReference type="GO" id="GO:0005524">
    <property type="term" value="F:ATP binding"/>
    <property type="evidence" value="ECO:0007669"/>
    <property type="project" value="UniProtKB-KW"/>
</dbReference>
<keyword evidence="2" id="KW-0547">Nucleotide-binding</keyword>
<keyword evidence="6" id="KW-1185">Reference proteome</keyword>
<keyword evidence="1" id="KW-0813">Transport</keyword>
<dbReference type="CDD" id="cd03255">
    <property type="entry name" value="ABC_MJ0796_LolCDE_FtsE"/>
    <property type="match status" value="1"/>
</dbReference>
<keyword evidence="3 5" id="KW-0067">ATP-binding</keyword>
<dbReference type="SUPFAM" id="SSF52540">
    <property type="entry name" value="P-loop containing nucleoside triphosphate hydrolases"/>
    <property type="match status" value="1"/>
</dbReference>
<dbReference type="InterPro" id="IPR003439">
    <property type="entry name" value="ABC_transporter-like_ATP-bd"/>
</dbReference>
<evidence type="ECO:0000259" key="4">
    <source>
        <dbReference type="PROSITE" id="PS50893"/>
    </source>
</evidence>
<dbReference type="Proteomes" id="UP001310692">
    <property type="component" value="Unassembled WGS sequence"/>
</dbReference>
<feature type="domain" description="ABC transporter" evidence="4">
    <location>
        <begin position="39"/>
        <end position="262"/>
    </location>
</feature>
<dbReference type="PROSITE" id="PS50893">
    <property type="entry name" value="ABC_TRANSPORTER_2"/>
    <property type="match status" value="1"/>
</dbReference>
<evidence type="ECO:0000256" key="3">
    <source>
        <dbReference type="ARBA" id="ARBA00022840"/>
    </source>
</evidence>
<accession>A0ABU7LZI1</accession>
<dbReference type="InterPro" id="IPR003593">
    <property type="entry name" value="AAA+_ATPase"/>
</dbReference>
<proteinExistence type="predicted"/>
<dbReference type="Pfam" id="PF00005">
    <property type="entry name" value="ABC_tran"/>
    <property type="match status" value="1"/>
</dbReference>
<name>A0ABU7LZI1_9PROT</name>
<sequence>MTSRVAQRPDIRATLHRLFGWLRPAAEPARPACSEALHIRIDQLSRHYRSGRDRVTALTLAGTMSFRSGEVTVIAGRSGSGKSTLLNILGALDSPSGGEFQIDGGCCLSLSSWGKAQVRRNNIAFLFQDGGLIERMSVLDNVLLPLRFCSDRHANAVERARAAIEAVELGGKANRLVHCLSGGERHRVGLARALAREARLLICDEPTAALDATTSELVLRLLRKEAERGACVIVASHDPILLKASHFATRTITFEGGRVQSIEGG</sequence>
<organism evidence="5 6">
    <name type="scientific">Hyphobacterium marinum</name>
    <dbReference type="NCBI Taxonomy" id="3116574"/>
    <lineage>
        <taxon>Bacteria</taxon>
        <taxon>Pseudomonadati</taxon>
        <taxon>Pseudomonadota</taxon>
        <taxon>Alphaproteobacteria</taxon>
        <taxon>Maricaulales</taxon>
        <taxon>Maricaulaceae</taxon>
        <taxon>Hyphobacterium</taxon>
    </lineage>
</organism>
<dbReference type="InterPro" id="IPR017911">
    <property type="entry name" value="MacB-like_ATP-bd"/>
</dbReference>
<dbReference type="SMART" id="SM00382">
    <property type="entry name" value="AAA"/>
    <property type="match status" value="1"/>
</dbReference>
<dbReference type="InterPro" id="IPR027417">
    <property type="entry name" value="P-loop_NTPase"/>
</dbReference>
<comment type="caution">
    <text evidence="5">The sequence shown here is derived from an EMBL/GenBank/DDBJ whole genome shotgun (WGS) entry which is preliminary data.</text>
</comment>
<evidence type="ECO:0000313" key="5">
    <source>
        <dbReference type="EMBL" id="MEE2566851.1"/>
    </source>
</evidence>
<gene>
    <name evidence="5" type="ORF">V0U35_09175</name>
</gene>
<protein>
    <submittedName>
        <fullName evidence="5">ABC transporter ATP-binding protein</fullName>
    </submittedName>
</protein>
<evidence type="ECO:0000256" key="2">
    <source>
        <dbReference type="ARBA" id="ARBA00022741"/>
    </source>
</evidence>